<dbReference type="InterPro" id="IPR002037">
    <property type="entry name" value="Glyco_hydro_8"/>
</dbReference>
<organism evidence="10 11">
    <name type="scientific">Mucilaginibacter antarcticus</name>
    <dbReference type="NCBI Taxonomy" id="1855725"/>
    <lineage>
        <taxon>Bacteria</taxon>
        <taxon>Pseudomonadati</taxon>
        <taxon>Bacteroidota</taxon>
        <taxon>Sphingobacteriia</taxon>
        <taxon>Sphingobacteriales</taxon>
        <taxon>Sphingobacteriaceae</taxon>
        <taxon>Mucilaginibacter</taxon>
    </lineage>
</organism>
<evidence type="ECO:0000313" key="11">
    <source>
        <dbReference type="Proteomes" id="UP001597601"/>
    </source>
</evidence>
<dbReference type="EMBL" id="JBHUON010000002">
    <property type="protein sequence ID" value="MFD2863436.1"/>
    <property type="molecule type" value="Genomic_DNA"/>
</dbReference>
<evidence type="ECO:0000256" key="6">
    <source>
        <dbReference type="ARBA" id="ARBA00023295"/>
    </source>
</evidence>
<comment type="caution">
    <text evidence="10">The sequence shown here is derived from an EMBL/GenBank/DDBJ whole genome shotgun (WGS) entry which is preliminary data.</text>
</comment>
<keyword evidence="7 9" id="KW-0119">Carbohydrate metabolism</keyword>
<dbReference type="Gene3D" id="1.50.10.10">
    <property type="match status" value="1"/>
</dbReference>
<comment type="catalytic activity">
    <reaction evidence="1">
        <text>Endohydrolysis of (1-&gt;4)-beta-D-glucosidic linkages in cellulose, lichenin and cereal beta-D-glucans.</text>
        <dbReference type="EC" id="3.2.1.4"/>
    </reaction>
</comment>
<evidence type="ECO:0000313" key="10">
    <source>
        <dbReference type="EMBL" id="MFD2863436.1"/>
    </source>
</evidence>
<feature type="active site" description="Nucleophile" evidence="8">
    <location>
        <position position="140"/>
    </location>
</feature>
<dbReference type="InterPro" id="IPR019834">
    <property type="entry name" value="Glyco_hydro_8_CS"/>
</dbReference>
<dbReference type="RefSeq" id="WP_377130790.1">
    <property type="nucleotide sequence ID" value="NZ_JBHUHN010000001.1"/>
</dbReference>
<keyword evidence="4 9" id="KW-0378">Hydrolase</keyword>
<keyword evidence="5" id="KW-0136">Cellulose degradation</keyword>
<evidence type="ECO:0000256" key="4">
    <source>
        <dbReference type="ARBA" id="ARBA00022801"/>
    </source>
</evidence>
<evidence type="ECO:0000256" key="8">
    <source>
        <dbReference type="PROSITE-ProRule" id="PRU10058"/>
    </source>
</evidence>
<comment type="similarity">
    <text evidence="2 9">Belongs to the glycosyl hydrolase 8 (cellulase D) family.</text>
</comment>
<sequence>MIAIGALSTAKGQSLSKPFPQHTRYFKGCIKPNHVSQAGLDKAVGAFYNQWKKRYIKTIPGKAESYIWFEGKGGKQCVSEGQGYGMVITALMAGHDPSAQKTFDNLLRYCRAHPAASTKYLMAWAQKTNGKDLDRSTATDGDVDIAFSLLLAAKQWGNAGDINYLHEAKARINAIMQHQVNLKTFTIWISDAIEPGSKYYYATRSSDFMPSHLKAFKQVTGDVRWQKVIAAQYKLFAVLQNQHSPDAGLVPDFMININNKPKPAGPDFLESKNDGDYNYNACRVPWRIAVDYLMYGDARAKKFVTPINSWIRRTTNNDTYNLSAGYSLGGNDLKGRYFEALSFIGPFGVSAMAEGKDQVWLNHIWDYLTAFKLQDYDYYDNTIKLLNMLIMSGNYWQ</sequence>
<dbReference type="Pfam" id="PF01270">
    <property type="entry name" value="Glyco_hydro_8"/>
    <property type="match status" value="1"/>
</dbReference>
<evidence type="ECO:0000256" key="2">
    <source>
        <dbReference type="ARBA" id="ARBA00009209"/>
    </source>
</evidence>
<evidence type="ECO:0000256" key="7">
    <source>
        <dbReference type="ARBA" id="ARBA00023326"/>
    </source>
</evidence>
<protein>
    <recommendedName>
        <fullName evidence="9">Glucanase</fullName>
        <ecNumber evidence="9">3.2.1.-</ecNumber>
    </recommendedName>
</protein>
<keyword evidence="6 9" id="KW-0326">Glycosidase</keyword>
<keyword evidence="7 9" id="KW-0624">Polysaccharide degradation</keyword>
<keyword evidence="3" id="KW-0732">Signal</keyword>
<evidence type="ECO:0000256" key="3">
    <source>
        <dbReference type="ARBA" id="ARBA00022729"/>
    </source>
</evidence>
<dbReference type="GO" id="GO:0016787">
    <property type="term" value="F:hydrolase activity"/>
    <property type="evidence" value="ECO:0007669"/>
    <property type="project" value="UniProtKB-KW"/>
</dbReference>
<keyword evidence="11" id="KW-1185">Reference proteome</keyword>
<gene>
    <name evidence="10" type="ORF">ACFSYC_01945</name>
</gene>
<accession>A0ABW5XK02</accession>
<reference evidence="11" key="1">
    <citation type="journal article" date="2019" name="Int. J. Syst. Evol. Microbiol.">
        <title>The Global Catalogue of Microorganisms (GCM) 10K type strain sequencing project: providing services to taxonomists for standard genome sequencing and annotation.</title>
        <authorList>
            <consortium name="The Broad Institute Genomics Platform"/>
            <consortium name="The Broad Institute Genome Sequencing Center for Infectious Disease"/>
            <person name="Wu L."/>
            <person name="Ma J."/>
        </authorList>
    </citation>
    <scope>NUCLEOTIDE SEQUENCE [LARGE SCALE GENOMIC DNA]</scope>
    <source>
        <strain evidence="11">KCTC 52232</strain>
    </source>
</reference>
<evidence type="ECO:0000256" key="9">
    <source>
        <dbReference type="RuleBase" id="RU361167"/>
    </source>
</evidence>
<dbReference type="InterPro" id="IPR012341">
    <property type="entry name" value="6hp_glycosidase-like_sf"/>
</dbReference>
<dbReference type="SUPFAM" id="SSF48208">
    <property type="entry name" value="Six-hairpin glycosidases"/>
    <property type="match status" value="1"/>
</dbReference>
<evidence type="ECO:0000256" key="1">
    <source>
        <dbReference type="ARBA" id="ARBA00000966"/>
    </source>
</evidence>
<evidence type="ECO:0000256" key="5">
    <source>
        <dbReference type="ARBA" id="ARBA00023001"/>
    </source>
</evidence>
<proteinExistence type="inferred from homology"/>
<dbReference type="PRINTS" id="PR00735">
    <property type="entry name" value="GLHYDRLASE8"/>
</dbReference>
<name>A0ABW5XK02_9SPHI</name>
<dbReference type="InterPro" id="IPR008928">
    <property type="entry name" value="6-hairpin_glycosidase_sf"/>
</dbReference>
<dbReference type="EC" id="3.2.1.-" evidence="9"/>
<dbReference type="PROSITE" id="PS00812">
    <property type="entry name" value="GLYCOSYL_HYDROL_F8"/>
    <property type="match status" value="1"/>
</dbReference>
<dbReference type="Proteomes" id="UP001597601">
    <property type="component" value="Unassembled WGS sequence"/>
</dbReference>